<name>A0A9E8HJ96_9ALTE</name>
<evidence type="ECO:0000256" key="1">
    <source>
        <dbReference type="ARBA" id="ARBA00022692"/>
    </source>
</evidence>
<dbReference type="Proteomes" id="UP001164472">
    <property type="component" value="Chromosome"/>
</dbReference>
<feature type="transmembrane region" description="Helical" evidence="4">
    <location>
        <begin position="175"/>
        <end position="194"/>
    </location>
</feature>
<keyword evidence="1 4" id="KW-0812">Transmembrane</keyword>
<evidence type="ECO:0000256" key="3">
    <source>
        <dbReference type="ARBA" id="ARBA00023136"/>
    </source>
</evidence>
<feature type="transmembrane region" description="Helical" evidence="4">
    <location>
        <begin position="79"/>
        <end position="99"/>
    </location>
</feature>
<dbReference type="InterPro" id="IPR036259">
    <property type="entry name" value="MFS_trans_sf"/>
</dbReference>
<feature type="transmembrane region" description="Helical" evidence="4">
    <location>
        <begin position="105"/>
        <end position="127"/>
    </location>
</feature>
<feature type="transmembrane region" description="Helical" evidence="4">
    <location>
        <begin position="12"/>
        <end position="35"/>
    </location>
</feature>
<dbReference type="InterPro" id="IPR020846">
    <property type="entry name" value="MFS_dom"/>
</dbReference>
<feature type="transmembrane region" description="Helical" evidence="4">
    <location>
        <begin position="266"/>
        <end position="285"/>
    </location>
</feature>
<keyword evidence="2 4" id="KW-1133">Transmembrane helix</keyword>
<proteinExistence type="predicted"/>
<evidence type="ECO:0000256" key="4">
    <source>
        <dbReference type="SAM" id="Phobius"/>
    </source>
</evidence>
<dbReference type="PANTHER" id="PTHR11360:SF304">
    <property type="entry name" value="MFS DOMAIN-CONTAINING PROTEIN"/>
    <property type="match status" value="1"/>
</dbReference>
<keyword evidence="3 4" id="KW-0472">Membrane</keyword>
<dbReference type="KEGG" id="asem:NNL22_00900"/>
<accession>A0A9E8HJ96</accession>
<feature type="transmembrane region" description="Helical" evidence="4">
    <location>
        <begin position="238"/>
        <end position="260"/>
    </location>
</feature>
<feature type="transmembrane region" description="Helical" evidence="4">
    <location>
        <begin position="389"/>
        <end position="408"/>
    </location>
</feature>
<feature type="transmembrane region" description="Helical" evidence="4">
    <location>
        <begin position="297"/>
        <end position="316"/>
    </location>
</feature>
<dbReference type="InterPro" id="IPR050327">
    <property type="entry name" value="Proton-linked_MCT"/>
</dbReference>
<feature type="transmembrane region" description="Helical" evidence="4">
    <location>
        <begin position="322"/>
        <end position="347"/>
    </location>
</feature>
<protein>
    <submittedName>
        <fullName evidence="6">OFA family MFS transporter</fullName>
    </submittedName>
</protein>
<evidence type="ECO:0000259" key="5">
    <source>
        <dbReference type="PROSITE" id="PS50850"/>
    </source>
</evidence>
<dbReference type="InterPro" id="IPR011701">
    <property type="entry name" value="MFS"/>
</dbReference>
<evidence type="ECO:0000313" key="6">
    <source>
        <dbReference type="EMBL" id="UZW75197.1"/>
    </source>
</evidence>
<dbReference type="RefSeq" id="WP_251811000.1">
    <property type="nucleotide sequence ID" value="NZ_CP101527.1"/>
</dbReference>
<evidence type="ECO:0000313" key="7">
    <source>
        <dbReference type="Proteomes" id="UP001164472"/>
    </source>
</evidence>
<feature type="transmembrane region" description="Helical" evidence="4">
    <location>
        <begin position="359"/>
        <end position="383"/>
    </location>
</feature>
<sequence length="416" mass="43228">MAEIFKNKGWTVTFAGLGINLALGVLYTWSIYQAIIVESIESGTGAFNWDRASVADPYAVCCLVFAFSMILAGKCQDKFGPRLTALTGGILVGLGLLLISQSTSYTIWILGFGVLTGAGIGFGYASATPPALKWFPGARTGLIAGLVVAGFGLAPVYIAPLAAYLVDLWGLQGTMLFFAVAFFIVVSALSRFLVNPPAGYITESSSPSLSTTEQAPLPAVPELSGKAVLFTGTFWKLWFLYFIGAGAGLMVIGNLAGMAKSSMGDAAFIAVAIMAVGNASGRIIAGVVSDALGRSMALAIFLGLQALNMFLAIIVVSAEGSVAFFIVLSATFIGFNYGTNLALFPAFCKSAWGVKSMGVNYGLLFTSWGVGGFVMTRISSMLVSSTGSFASSFMVAGVLLAIAAVVALRMKEPTTA</sequence>
<dbReference type="AlphaFoldDB" id="A0A9E8HJ96"/>
<dbReference type="Pfam" id="PF07690">
    <property type="entry name" value="MFS_1"/>
    <property type="match status" value="1"/>
</dbReference>
<organism evidence="6 7">
    <name type="scientific">Alkalimarinus sediminis</name>
    <dbReference type="NCBI Taxonomy" id="1632866"/>
    <lineage>
        <taxon>Bacteria</taxon>
        <taxon>Pseudomonadati</taxon>
        <taxon>Pseudomonadota</taxon>
        <taxon>Gammaproteobacteria</taxon>
        <taxon>Alteromonadales</taxon>
        <taxon>Alteromonadaceae</taxon>
        <taxon>Alkalimarinus</taxon>
    </lineage>
</organism>
<dbReference type="GO" id="GO:0022857">
    <property type="term" value="F:transmembrane transporter activity"/>
    <property type="evidence" value="ECO:0007669"/>
    <property type="project" value="InterPro"/>
</dbReference>
<gene>
    <name evidence="6" type="ORF">NNL22_00900</name>
</gene>
<reference evidence="6" key="1">
    <citation type="submission" date="2022-07" db="EMBL/GenBank/DDBJ databases">
        <title>Alkalimarinus sp. nov., isolated from gut of a Alitta virens.</title>
        <authorList>
            <person name="Yang A.I."/>
            <person name="Shin N.-R."/>
        </authorList>
    </citation>
    <scope>NUCLEOTIDE SEQUENCE</scope>
    <source>
        <strain evidence="6">FA028</strain>
    </source>
</reference>
<dbReference type="EMBL" id="CP101527">
    <property type="protein sequence ID" value="UZW75197.1"/>
    <property type="molecule type" value="Genomic_DNA"/>
</dbReference>
<dbReference type="SUPFAM" id="SSF103473">
    <property type="entry name" value="MFS general substrate transporter"/>
    <property type="match status" value="1"/>
</dbReference>
<feature type="domain" description="Major facilitator superfamily (MFS) profile" evidence="5">
    <location>
        <begin position="8"/>
        <end position="415"/>
    </location>
</feature>
<feature type="transmembrane region" description="Helical" evidence="4">
    <location>
        <begin position="55"/>
        <end position="72"/>
    </location>
</feature>
<evidence type="ECO:0000256" key="2">
    <source>
        <dbReference type="ARBA" id="ARBA00022989"/>
    </source>
</evidence>
<dbReference type="PANTHER" id="PTHR11360">
    <property type="entry name" value="MONOCARBOXYLATE TRANSPORTER"/>
    <property type="match status" value="1"/>
</dbReference>
<dbReference type="Gene3D" id="1.20.1250.20">
    <property type="entry name" value="MFS general substrate transporter like domains"/>
    <property type="match status" value="2"/>
</dbReference>
<dbReference type="CDD" id="cd17353">
    <property type="entry name" value="MFS_OFA_like"/>
    <property type="match status" value="1"/>
</dbReference>
<feature type="transmembrane region" description="Helical" evidence="4">
    <location>
        <begin position="139"/>
        <end position="163"/>
    </location>
</feature>
<keyword evidence="7" id="KW-1185">Reference proteome</keyword>
<dbReference type="PROSITE" id="PS50850">
    <property type="entry name" value="MFS"/>
    <property type="match status" value="1"/>
</dbReference>